<dbReference type="InterPro" id="IPR016380">
    <property type="entry name" value="Sig_transdc_His_kin_NarX/NarQ"/>
</dbReference>
<keyword evidence="8" id="KW-0175">Coiled coil</keyword>
<name>A0A1W1DBQ9_9ZZZZ</name>
<dbReference type="InterPro" id="IPR003594">
    <property type="entry name" value="HATPase_dom"/>
</dbReference>
<evidence type="ECO:0000256" key="7">
    <source>
        <dbReference type="ARBA" id="ARBA00022840"/>
    </source>
</evidence>
<protein>
    <recommendedName>
        <fullName evidence="2">histidine kinase</fullName>
        <ecNumber evidence="2">2.7.13.3</ecNumber>
    </recommendedName>
</protein>
<keyword evidence="9" id="KW-0812">Transmembrane</keyword>
<dbReference type="PROSITE" id="PS50109">
    <property type="entry name" value="HIS_KIN"/>
    <property type="match status" value="1"/>
</dbReference>
<dbReference type="PIRSF" id="PIRSF003167">
    <property type="entry name" value="STHK_NarX/NarQ"/>
    <property type="match status" value="1"/>
</dbReference>
<dbReference type="GO" id="GO:0046983">
    <property type="term" value="F:protein dimerization activity"/>
    <property type="evidence" value="ECO:0007669"/>
    <property type="project" value="InterPro"/>
</dbReference>
<dbReference type="CDD" id="cd16917">
    <property type="entry name" value="HATPase_UhpB-NarQ-NarX-like"/>
    <property type="match status" value="1"/>
</dbReference>
<dbReference type="PANTHER" id="PTHR24421:SF10">
    <property type="entry name" value="NITRATE_NITRITE SENSOR PROTEIN NARQ"/>
    <property type="match status" value="1"/>
</dbReference>
<dbReference type="Pfam" id="PF02518">
    <property type="entry name" value="HATPase_c"/>
    <property type="match status" value="1"/>
</dbReference>
<dbReference type="SMART" id="SM00387">
    <property type="entry name" value="HATPase_c"/>
    <property type="match status" value="1"/>
</dbReference>
<dbReference type="Gene3D" id="3.30.450.40">
    <property type="match status" value="1"/>
</dbReference>
<evidence type="ECO:0000256" key="8">
    <source>
        <dbReference type="SAM" id="Coils"/>
    </source>
</evidence>
<dbReference type="Pfam" id="PF13185">
    <property type="entry name" value="GAF_2"/>
    <property type="match status" value="1"/>
</dbReference>
<evidence type="ECO:0000256" key="6">
    <source>
        <dbReference type="ARBA" id="ARBA00022777"/>
    </source>
</evidence>
<dbReference type="EC" id="2.7.13.3" evidence="2"/>
<dbReference type="GO" id="GO:0000155">
    <property type="term" value="F:phosphorelay sensor kinase activity"/>
    <property type="evidence" value="ECO:0007669"/>
    <property type="project" value="InterPro"/>
</dbReference>
<evidence type="ECO:0000256" key="2">
    <source>
        <dbReference type="ARBA" id="ARBA00012438"/>
    </source>
</evidence>
<evidence type="ECO:0000256" key="5">
    <source>
        <dbReference type="ARBA" id="ARBA00022741"/>
    </source>
</evidence>
<dbReference type="Gene3D" id="1.20.5.1930">
    <property type="match status" value="1"/>
</dbReference>
<dbReference type="InterPro" id="IPR029016">
    <property type="entry name" value="GAF-like_dom_sf"/>
</dbReference>
<keyword evidence="4 11" id="KW-0808">Transferase</keyword>
<feature type="transmembrane region" description="Helical" evidence="9">
    <location>
        <begin position="37"/>
        <end position="54"/>
    </location>
</feature>
<dbReference type="InterPro" id="IPR011712">
    <property type="entry name" value="Sig_transdc_His_kin_sub3_dim/P"/>
</dbReference>
<proteinExistence type="predicted"/>
<keyword evidence="9" id="KW-1133">Transmembrane helix</keyword>
<keyword evidence="3" id="KW-0597">Phosphoprotein</keyword>
<dbReference type="InterPro" id="IPR036890">
    <property type="entry name" value="HATPase_C_sf"/>
</dbReference>
<dbReference type="SUPFAM" id="SSF55781">
    <property type="entry name" value="GAF domain-like"/>
    <property type="match status" value="1"/>
</dbReference>
<keyword evidence="7" id="KW-0067">ATP-binding</keyword>
<dbReference type="GO" id="GO:0005524">
    <property type="term" value="F:ATP binding"/>
    <property type="evidence" value="ECO:0007669"/>
    <property type="project" value="UniProtKB-KW"/>
</dbReference>
<dbReference type="GO" id="GO:0016020">
    <property type="term" value="C:membrane"/>
    <property type="evidence" value="ECO:0007669"/>
    <property type="project" value="InterPro"/>
</dbReference>
<dbReference type="InterPro" id="IPR003018">
    <property type="entry name" value="GAF"/>
</dbReference>
<evidence type="ECO:0000313" key="11">
    <source>
        <dbReference type="EMBL" id="SFV78014.1"/>
    </source>
</evidence>
<dbReference type="AlphaFoldDB" id="A0A1W1DBQ9"/>
<comment type="catalytic activity">
    <reaction evidence="1">
        <text>ATP + protein L-histidine = ADP + protein N-phospho-L-histidine.</text>
        <dbReference type="EC" id="2.7.13.3"/>
    </reaction>
</comment>
<evidence type="ECO:0000256" key="1">
    <source>
        <dbReference type="ARBA" id="ARBA00000085"/>
    </source>
</evidence>
<feature type="domain" description="Histidine kinase" evidence="10">
    <location>
        <begin position="297"/>
        <end position="494"/>
    </location>
</feature>
<sequence length="494" mass="55487">MGIKTKFYLYLLVTIALSPLLVSEVVLVYQSPNVSDVALVVLILLVYLGLYLAIRKDFLLPFNDLQKWVNDYNIDQSARLNNEQKTTFQPVATAINHLIEENQYLYDDMEDILQKQIQRLSQKSASLETLYGVSSKLNSMHSTKELFEHFLDIFINMTGAASGVVRSLSDEGELHLVSQRGVIDKEGQMINVLSSDCFCGEVAMAQDINVQFSVRTCAKCVGNQSEAKANVGTIFIPLRYHGKTLGVFNLFFDTEPSLAFDERALLESIADNIAIALDKARLDEETKRMALSQERLFLSQEIHDSLAQTIYSLKLQVTVLDDMLKQGAKAEASDKIASLQFNITQANQELRELMCNFRVPLDPKGIEVSLENLVNRFKAEEGVATYLHIEGKLNFPPETEMQIMRITQEALSNIRKHAKARNVRIMLSAEPNCQLLIEDDGVGFKKDQFDTEVMGNNIGMNIMKERAGQMGASIEIESEVDEGTRVIVSFKESS</sequence>
<dbReference type="PANTHER" id="PTHR24421">
    <property type="entry name" value="NITRATE/NITRITE SENSOR PROTEIN NARX-RELATED"/>
    <property type="match status" value="1"/>
</dbReference>
<accession>A0A1W1DBQ9</accession>
<feature type="coiled-coil region" evidence="8">
    <location>
        <begin position="329"/>
        <end position="356"/>
    </location>
</feature>
<evidence type="ECO:0000259" key="10">
    <source>
        <dbReference type="PROSITE" id="PS50109"/>
    </source>
</evidence>
<keyword evidence="6" id="KW-0418">Kinase</keyword>
<keyword evidence="9" id="KW-0472">Membrane</keyword>
<dbReference type="Gene3D" id="3.30.565.10">
    <property type="entry name" value="Histidine kinase-like ATPase, C-terminal domain"/>
    <property type="match status" value="1"/>
</dbReference>
<dbReference type="InterPro" id="IPR050482">
    <property type="entry name" value="Sensor_HK_TwoCompSys"/>
</dbReference>
<feature type="transmembrane region" description="Helical" evidence="9">
    <location>
        <begin position="7"/>
        <end position="31"/>
    </location>
</feature>
<evidence type="ECO:0000256" key="4">
    <source>
        <dbReference type="ARBA" id="ARBA00022679"/>
    </source>
</evidence>
<evidence type="ECO:0000256" key="9">
    <source>
        <dbReference type="SAM" id="Phobius"/>
    </source>
</evidence>
<evidence type="ECO:0000256" key="3">
    <source>
        <dbReference type="ARBA" id="ARBA00022553"/>
    </source>
</evidence>
<dbReference type="EMBL" id="FPHQ01000272">
    <property type="protein sequence ID" value="SFV78014.1"/>
    <property type="molecule type" value="Genomic_DNA"/>
</dbReference>
<reference evidence="11" key="1">
    <citation type="submission" date="2016-10" db="EMBL/GenBank/DDBJ databases">
        <authorList>
            <person name="de Groot N.N."/>
        </authorList>
    </citation>
    <scope>NUCLEOTIDE SEQUENCE</scope>
</reference>
<organism evidence="11">
    <name type="scientific">hydrothermal vent metagenome</name>
    <dbReference type="NCBI Taxonomy" id="652676"/>
    <lineage>
        <taxon>unclassified sequences</taxon>
        <taxon>metagenomes</taxon>
        <taxon>ecological metagenomes</taxon>
    </lineage>
</organism>
<dbReference type="InterPro" id="IPR005467">
    <property type="entry name" value="His_kinase_dom"/>
</dbReference>
<keyword evidence="5" id="KW-0547">Nucleotide-binding</keyword>
<dbReference type="Pfam" id="PF07730">
    <property type="entry name" value="HisKA_3"/>
    <property type="match status" value="1"/>
</dbReference>
<dbReference type="SUPFAM" id="SSF55874">
    <property type="entry name" value="ATPase domain of HSP90 chaperone/DNA topoisomerase II/histidine kinase"/>
    <property type="match status" value="1"/>
</dbReference>
<gene>
    <name evidence="11" type="ORF">MNB_SUP05-10-975</name>
</gene>